<evidence type="ECO:0000259" key="2">
    <source>
        <dbReference type="Pfam" id="PF07940"/>
    </source>
</evidence>
<dbReference type="AlphaFoldDB" id="A0A8J7WEU0"/>
<evidence type="ECO:0000313" key="3">
    <source>
        <dbReference type="EMBL" id="MBS0126322.1"/>
    </source>
</evidence>
<sequence length="582" mass="62932">MADQPGLRARCARLLNGWHAWRAGREPAAAGFVSQPEPRSIGQVARGRQMLAGNLVLAGHVVPLEGRSPWDVPPPDARFADELQGFGWLDDLAALGEAEARRLAQDWVWDWIARYGRGRGPGWTPDLSGRRLIRLVHHALLLLRARDADQSAAYFRALAAQMRFLSGRAQAAAPGLPRFEAWCGLLYAALSTQGMERHVDPARRALAAECARQVGADGGIPTRSPEELLEVFTLLTWVRLALDAAHQPVEPAIEEAIRRIAPVLRLLRHADGGLARFHGGGRGVEGRLDAALSASGMRRRAVPRQAMGFARLSAGRTSVIVDAAPPPSGPASAEAHASTLAFELTSGRRPLIVNCGTGRAFGEEWHRAGRASPSHSTLSLQGYSSARLVVPRRGVAVGVEWLENGPTAVQTDSKQGAEGQRFEGAHDAYVSLDGLTHARSLQLVPDGRELQGEDFLVALDDAAKARFDAAMSRAKLAGIAYDIRFHLHPEVDVALDMGGAAVSMALRSGEIWILRVDPGTEIELQPSVYFDQARIQPRATKQIVLSGRAMEYATRVRWTLAKAQDTALAVRDLAMETADALT</sequence>
<proteinExistence type="predicted"/>
<feature type="domain" description="Heparinase II/III-like C-terminal" evidence="2">
    <location>
        <begin position="304"/>
        <end position="559"/>
    </location>
</feature>
<reference evidence="3" key="1">
    <citation type="submission" date="2021-04" db="EMBL/GenBank/DDBJ databases">
        <authorList>
            <person name="Yoon J."/>
        </authorList>
    </citation>
    <scope>NUCLEOTIDE SEQUENCE</scope>
    <source>
        <strain evidence="3">KMU-90</strain>
    </source>
</reference>
<dbReference type="EMBL" id="JAGTUU010000009">
    <property type="protein sequence ID" value="MBS0126322.1"/>
    <property type="molecule type" value="Genomic_DNA"/>
</dbReference>
<comment type="caution">
    <text evidence="3">The sequence shown here is derived from an EMBL/GenBank/DDBJ whole genome shotgun (WGS) entry which is preliminary data.</text>
</comment>
<name>A0A8J7WEU0_9RHOB</name>
<comment type="subcellular location">
    <subcellularLocation>
        <location evidence="1">Cell envelope</location>
    </subcellularLocation>
</comment>
<dbReference type="Gene3D" id="2.70.98.70">
    <property type="match status" value="1"/>
</dbReference>
<organism evidence="3 4">
    <name type="scientific">Thetidibacter halocola</name>
    <dbReference type="NCBI Taxonomy" id="2827239"/>
    <lineage>
        <taxon>Bacteria</taxon>
        <taxon>Pseudomonadati</taxon>
        <taxon>Pseudomonadota</taxon>
        <taxon>Alphaproteobacteria</taxon>
        <taxon>Rhodobacterales</taxon>
        <taxon>Roseobacteraceae</taxon>
        <taxon>Thetidibacter</taxon>
    </lineage>
</organism>
<dbReference type="Proteomes" id="UP000681356">
    <property type="component" value="Unassembled WGS sequence"/>
</dbReference>
<evidence type="ECO:0000313" key="4">
    <source>
        <dbReference type="Proteomes" id="UP000681356"/>
    </source>
</evidence>
<keyword evidence="4" id="KW-1185">Reference proteome</keyword>
<dbReference type="RefSeq" id="WP_212538289.1">
    <property type="nucleotide sequence ID" value="NZ_JAGTUU010000009.1"/>
</dbReference>
<evidence type="ECO:0000256" key="1">
    <source>
        <dbReference type="ARBA" id="ARBA00004196"/>
    </source>
</evidence>
<gene>
    <name evidence="3" type="ORF">KB874_19750</name>
</gene>
<dbReference type="Gene3D" id="1.50.10.100">
    <property type="entry name" value="Chondroitin AC/alginate lyase"/>
    <property type="match status" value="1"/>
</dbReference>
<dbReference type="GO" id="GO:0030313">
    <property type="term" value="C:cell envelope"/>
    <property type="evidence" value="ECO:0007669"/>
    <property type="project" value="UniProtKB-SubCell"/>
</dbReference>
<dbReference type="InterPro" id="IPR008929">
    <property type="entry name" value="Chondroitin_lyas"/>
</dbReference>
<protein>
    <submittedName>
        <fullName evidence="3">Heparinase II/III family protein</fullName>
    </submittedName>
</protein>
<dbReference type="GO" id="GO:0016829">
    <property type="term" value="F:lyase activity"/>
    <property type="evidence" value="ECO:0007669"/>
    <property type="project" value="InterPro"/>
</dbReference>
<dbReference type="InterPro" id="IPR012480">
    <property type="entry name" value="Hepar_II_III_C"/>
</dbReference>
<dbReference type="Pfam" id="PF07940">
    <property type="entry name" value="Hepar_II_III_C"/>
    <property type="match status" value="1"/>
</dbReference>
<accession>A0A8J7WEU0</accession>